<dbReference type="InterPro" id="IPR020802">
    <property type="entry name" value="TesA-like"/>
</dbReference>
<proteinExistence type="predicted"/>
<dbReference type="InterPro" id="IPR045851">
    <property type="entry name" value="AMP-bd_C_sf"/>
</dbReference>
<dbReference type="SUPFAM" id="SSF47336">
    <property type="entry name" value="ACP-like"/>
    <property type="match status" value="1"/>
</dbReference>
<dbReference type="InterPro" id="IPR001031">
    <property type="entry name" value="Thioesterase"/>
</dbReference>
<accession>A0ABR1KGH7</accession>
<dbReference type="Pfam" id="PF00975">
    <property type="entry name" value="Thioesterase"/>
    <property type="match status" value="1"/>
</dbReference>
<dbReference type="InterPro" id="IPR029058">
    <property type="entry name" value="AB_hydrolase_fold"/>
</dbReference>
<dbReference type="SMART" id="SM00824">
    <property type="entry name" value="PKS_TE"/>
    <property type="match status" value="1"/>
</dbReference>
<organism evidence="2 3">
    <name type="scientific">Phyllosticta citriasiana</name>
    <dbReference type="NCBI Taxonomy" id="595635"/>
    <lineage>
        <taxon>Eukaryota</taxon>
        <taxon>Fungi</taxon>
        <taxon>Dikarya</taxon>
        <taxon>Ascomycota</taxon>
        <taxon>Pezizomycotina</taxon>
        <taxon>Dothideomycetes</taxon>
        <taxon>Dothideomycetes incertae sedis</taxon>
        <taxon>Botryosphaeriales</taxon>
        <taxon>Phyllostictaceae</taxon>
        <taxon>Phyllosticta</taxon>
    </lineage>
</organism>
<keyword evidence="3" id="KW-1185">Reference proteome</keyword>
<reference evidence="2 3" key="1">
    <citation type="submission" date="2024-04" db="EMBL/GenBank/DDBJ databases">
        <title>Phyllosticta paracitricarpa is synonymous to the EU quarantine fungus P. citricarpa based on phylogenomic analyses.</title>
        <authorList>
            <consortium name="Lawrence Berkeley National Laboratory"/>
            <person name="Van Ingen-Buijs V.A."/>
            <person name="Van Westerhoven A.C."/>
            <person name="Haridas S."/>
            <person name="Skiadas P."/>
            <person name="Martin F."/>
            <person name="Groenewald J.Z."/>
            <person name="Crous P.W."/>
            <person name="Seidl M.F."/>
        </authorList>
    </citation>
    <scope>NUCLEOTIDE SEQUENCE [LARGE SCALE GENOMIC DNA]</scope>
    <source>
        <strain evidence="2 3">CBS 123371</strain>
    </source>
</reference>
<dbReference type="Gene3D" id="3.30.300.30">
    <property type="match status" value="1"/>
</dbReference>
<dbReference type="Gene3D" id="3.40.50.1820">
    <property type="entry name" value="alpha/beta hydrolase"/>
    <property type="match status" value="1"/>
</dbReference>
<name>A0ABR1KGH7_9PEZI</name>
<dbReference type="PROSITE" id="PS00455">
    <property type="entry name" value="AMP_BINDING"/>
    <property type="match status" value="1"/>
</dbReference>
<dbReference type="InterPro" id="IPR042099">
    <property type="entry name" value="ANL_N_sf"/>
</dbReference>
<dbReference type="PROSITE" id="PS50075">
    <property type="entry name" value="CARRIER"/>
    <property type="match status" value="1"/>
</dbReference>
<dbReference type="Gene3D" id="1.10.1200.10">
    <property type="entry name" value="ACP-like"/>
    <property type="match status" value="1"/>
</dbReference>
<dbReference type="PANTHER" id="PTHR24096:SF267">
    <property type="entry name" value="MALONATE--COA LIGASE ACSF3, MITOCHONDRIAL"/>
    <property type="match status" value="1"/>
</dbReference>
<protein>
    <submittedName>
        <fullName evidence="2">Luciferin 4-monooxygenase</fullName>
    </submittedName>
</protein>
<dbReference type="InterPro" id="IPR020845">
    <property type="entry name" value="AMP-binding_CS"/>
</dbReference>
<dbReference type="Gene3D" id="3.40.50.12780">
    <property type="entry name" value="N-terminal domain of ligase-like"/>
    <property type="match status" value="1"/>
</dbReference>
<comment type="caution">
    <text evidence="2">The sequence shown here is derived from an EMBL/GenBank/DDBJ whole genome shotgun (WGS) entry which is preliminary data.</text>
</comment>
<feature type="domain" description="Carrier" evidence="1">
    <location>
        <begin position="561"/>
        <end position="639"/>
    </location>
</feature>
<dbReference type="SUPFAM" id="SSF56801">
    <property type="entry name" value="Acetyl-CoA synthetase-like"/>
    <property type="match status" value="1"/>
</dbReference>
<dbReference type="Proteomes" id="UP001363622">
    <property type="component" value="Unassembled WGS sequence"/>
</dbReference>
<evidence type="ECO:0000313" key="3">
    <source>
        <dbReference type="Proteomes" id="UP001363622"/>
    </source>
</evidence>
<dbReference type="PANTHER" id="PTHR24096">
    <property type="entry name" value="LONG-CHAIN-FATTY-ACID--COA LIGASE"/>
    <property type="match status" value="1"/>
</dbReference>
<dbReference type="InterPro" id="IPR009081">
    <property type="entry name" value="PP-bd_ACP"/>
</dbReference>
<dbReference type="SUPFAM" id="SSF53474">
    <property type="entry name" value="alpha/beta-Hydrolases"/>
    <property type="match status" value="1"/>
</dbReference>
<dbReference type="InterPro" id="IPR036736">
    <property type="entry name" value="ACP-like_sf"/>
</dbReference>
<dbReference type="EMBL" id="JBBPHU010000010">
    <property type="protein sequence ID" value="KAK7513043.1"/>
    <property type="molecule type" value="Genomic_DNA"/>
</dbReference>
<dbReference type="Pfam" id="PF00550">
    <property type="entry name" value="PP-binding"/>
    <property type="match status" value="1"/>
</dbReference>
<dbReference type="InterPro" id="IPR000873">
    <property type="entry name" value="AMP-dep_synth/lig_dom"/>
</dbReference>
<evidence type="ECO:0000259" key="1">
    <source>
        <dbReference type="PROSITE" id="PS50075"/>
    </source>
</evidence>
<dbReference type="Pfam" id="PF00501">
    <property type="entry name" value="AMP-binding"/>
    <property type="match status" value="1"/>
</dbReference>
<sequence length="918" mass="101731">MLAKNLSQILVNAAEYPANRGILFESSAGSKHVTYRKLLEIAQEKSSTILSLGADKDTKFLLHFDNHYDNITWFWAVVLAGYVPAVSTPLVSDLDARKRHLDHLHTLLDPLVLTSSRLIDDFCGLDYLKLRPVEDLAQFTVEKATQDATGLSKGADDLAALMLTSGSTGHSKAVMLCHGQMLTAIRGKSCHHDTKSEDVFLNWIGFDHVANLTEIHLHAMNLAAEQVQVPAVDMIKDPLFFLELLAKNRVAYTFAPNFFLASIRRAINQPDGLRFDDKFDLSGLRALISGGEANVVETCAALSLQLKEYGAPADFIRPGFGMTETCAGSIYNNNCPSYDLANDLEFASLGHCIPGISMRVVDQETGAVLGPNETGFLQVSGRVVFQGYYNNPTATNESILDGWFQTGDMAYLDAQGCLNFTGRAKDSVNVNGVKYFTQDLETDLDDGRIPGLTPSFTAVFPHRPKGYDTEVVVVVYLPSYAEDDIVARVETTEQITKMVFQHYSVRPYRVIPLTRKHLQLSSLGKLSRAKLRKAFEAGQYFECETTNDALIKEHKLQFYEAPNTETEKTIHQVLIAYFETDRELGINDDIFDLGVTSVELLKLKFFFEEALGVTKSIPVSVFMTNPTIKTLAQAIEKLQSGEYDPVTILQPNGNGTPLWCIHPGGGEVLVFMKLATYITDRRVYGLRARGLDGEDVFTSFSEMVAIYVDAIRAAQPEGPYAIVGYSYGGNVAFEVAKGLEAAGCEVRFLAALDQQPRFVDHINTRDWIGSLLFLSHSLGLISEHESNVSLRPVLTGMPQDNALDFIMKHADPIRLAEMGMTRTQLENWTATDYSLKVIAKPYEPSGLTKSGMHVFYAKPPAWIGFNLEQWMEGLGEWNKYIGGGVQFHLVDGSHLDLITAHVATFQKKFKSVLNEIGI</sequence>
<gene>
    <name evidence="2" type="ORF">IWZ03DRAFT_395818</name>
</gene>
<evidence type="ECO:0000313" key="2">
    <source>
        <dbReference type="EMBL" id="KAK7513043.1"/>
    </source>
</evidence>